<evidence type="ECO:0000256" key="5">
    <source>
        <dbReference type="PROSITE-ProRule" id="PRU01248"/>
    </source>
</evidence>
<dbReference type="Pfam" id="PF13102">
    <property type="entry name" value="Phage_int_SAM_5"/>
    <property type="match status" value="1"/>
</dbReference>
<protein>
    <recommendedName>
        <fullName evidence="10">Tyr recombinase domain-containing protein</fullName>
    </recommendedName>
</protein>
<dbReference type="Proteomes" id="UP000189681">
    <property type="component" value="Unassembled WGS sequence"/>
</dbReference>
<dbReference type="InterPro" id="IPR010998">
    <property type="entry name" value="Integrase_recombinase_N"/>
</dbReference>
<evidence type="ECO:0000259" key="6">
    <source>
        <dbReference type="PROSITE" id="PS51898"/>
    </source>
</evidence>
<dbReference type="CDD" id="cd00796">
    <property type="entry name" value="INT_Rci_Hp1_C"/>
    <property type="match status" value="1"/>
</dbReference>
<dbReference type="InterPro" id="IPR050090">
    <property type="entry name" value="Tyrosine_recombinase_XerCD"/>
</dbReference>
<evidence type="ECO:0008006" key="10">
    <source>
        <dbReference type="Google" id="ProtNLM"/>
    </source>
</evidence>
<dbReference type="GO" id="GO:0003677">
    <property type="term" value="F:DNA binding"/>
    <property type="evidence" value="ECO:0007669"/>
    <property type="project" value="UniProtKB-UniRule"/>
</dbReference>
<dbReference type="InterPro" id="IPR044068">
    <property type="entry name" value="CB"/>
</dbReference>
<gene>
    <name evidence="8" type="ORF">AYP45_10995</name>
</gene>
<dbReference type="InterPro" id="IPR011010">
    <property type="entry name" value="DNA_brk_join_enz"/>
</dbReference>
<organism evidence="8 9">
    <name type="scientific">Candidatus Brocadia carolinensis</name>
    <dbReference type="NCBI Taxonomy" id="1004156"/>
    <lineage>
        <taxon>Bacteria</taxon>
        <taxon>Pseudomonadati</taxon>
        <taxon>Planctomycetota</taxon>
        <taxon>Candidatus Brocadiia</taxon>
        <taxon>Candidatus Brocadiales</taxon>
        <taxon>Candidatus Brocadiaceae</taxon>
        <taxon>Candidatus Brocadia</taxon>
    </lineage>
</organism>
<evidence type="ECO:0000256" key="2">
    <source>
        <dbReference type="ARBA" id="ARBA00022908"/>
    </source>
</evidence>
<dbReference type="PANTHER" id="PTHR30349">
    <property type="entry name" value="PHAGE INTEGRASE-RELATED"/>
    <property type="match status" value="1"/>
</dbReference>
<dbReference type="GO" id="GO:0015074">
    <property type="term" value="P:DNA integration"/>
    <property type="evidence" value="ECO:0007669"/>
    <property type="project" value="UniProtKB-KW"/>
</dbReference>
<dbReference type="Gene3D" id="1.10.150.130">
    <property type="match status" value="1"/>
</dbReference>
<dbReference type="InterPro" id="IPR002104">
    <property type="entry name" value="Integrase_catalytic"/>
</dbReference>
<evidence type="ECO:0000256" key="4">
    <source>
        <dbReference type="ARBA" id="ARBA00023172"/>
    </source>
</evidence>
<dbReference type="STRING" id="1004156.AYP45_10995"/>
<dbReference type="InterPro" id="IPR013762">
    <property type="entry name" value="Integrase-like_cat_sf"/>
</dbReference>
<evidence type="ECO:0000313" key="9">
    <source>
        <dbReference type="Proteomes" id="UP000189681"/>
    </source>
</evidence>
<name>A0A1V4ASU1_9BACT</name>
<keyword evidence="2" id="KW-0229">DNA integration</keyword>
<comment type="caution">
    <text evidence="8">The sequence shown here is derived from an EMBL/GenBank/DDBJ whole genome shotgun (WGS) entry which is preliminary data.</text>
</comment>
<dbReference type="EMBL" id="AYTS01000100">
    <property type="protein sequence ID" value="OOP56101.1"/>
    <property type="molecule type" value="Genomic_DNA"/>
</dbReference>
<dbReference type="Gene3D" id="1.10.443.10">
    <property type="entry name" value="Intergrase catalytic core"/>
    <property type="match status" value="1"/>
</dbReference>
<dbReference type="PANTHER" id="PTHR30349:SF64">
    <property type="entry name" value="PROPHAGE INTEGRASE INTD-RELATED"/>
    <property type="match status" value="1"/>
</dbReference>
<accession>A0A1V4ASU1</accession>
<comment type="similarity">
    <text evidence="1">Belongs to the 'phage' integrase family.</text>
</comment>
<evidence type="ECO:0000256" key="3">
    <source>
        <dbReference type="ARBA" id="ARBA00023125"/>
    </source>
</evidence>
<feature type="domain" description="Tyr recombinase" evidence="6">
    <location>
        <begin position="196"/>
        <end position="357"/>
    </location>
</feature>
<proteinExistence type="inferred from homology"/>
<evidence type="ECO:0000256" key="1">
    <source>
        <dbReference type="ARBA" id="ARBA00008857"/>
    </source>
</evidence>
<dbReference type="Pfam" id="PF00589">
    <property type="entry name" value="Phage_integrase"/>
    <property type="match status" value="1"/>
</dbReference>
<keyword evidence="3 5" id="KW-0238">DNA-binding</keyword>
<evidence type="ECO:0000313" key="8">
    <source>
        <dbReference type="EMBL" id="OOP56101.1"/>
    </source>
</evidence>
<dbReference type="PROSITE" id="PS51898">
    <property type="entry name" value="TYR_RECOMBINASE"/>
    <property type="match status" value="1"/>
</dbReference>
<evidence type="ECO:0000259" key="7">
    <source>
        <dbReference type="PROSITE" id="PS51900"/>
    </source>
</evidence>
<dbReference type="GO" id="GO:0006310">
    <property type="term" value="P:DNA recombination"/>
    <property type="evidence" value="ECO:0007669"/>
    <property type="project" value="UniProtKB-KW"/>
</dbReference>
<reference evidence="8 9" key="1">
    <citation type="journal article" date="2017" name="Water Res.">
        <title>Discovery and metagenomic analysis of an anammox bacterial enrichment related to Candidatus "Brocadia caroliniensis" in a full-scale glycerol-fed nitritation-denitritation separate centrate treatment process.</title>
        <authorList>
            <person name="Park H."/>
            <person name="Brotto A.C."/>
            <person name="van Loosdrecht M.C."/>
            <person name="Chandran K."/>
        </authorList>
    </citation>
    <scope>NUCLEOTIDE SEQUENCE [LARGE SCALE GENOMIC DNA]</scope>
    <source>
        <strain evidence="8">26THWARD</strain>
    </source>
</reference>
<feature type="domain" description="Core-binding (CB)" evidence="7">
    <location>
        <begin position="94"/>
        <end position="175"/>
    </location>
</feature>
<keyword evidence="4" id="KW-0233">DNA recombination</keyword>
<sequence>MAVRFRKYFPQCKLIPCSGRPNKSYCPGDRPKRSNGEYKTCGTWCIEFFDDSKQWQSLTFKDIRNKTEAEKRLTLFISDRERGKLNLPKKKAVPTLAEYSEAYLESHRGAKENTLCARKRAVNVLVEYLGNYPLDKITAFVIEKYRIDRKEKDQVKDSTINDDVSTLGHIFGRAIKEGILDKNLCKDIKKLKVTQSRERVLNAEEIAMLLDKLEGKCRFMVLTGLFTGMRLGEVLRLKWTDIDFAKCLITFIQSKTSKQVTVPLSSYLADELTKYKEGHTEERLFEVKEITNAVVIRHSEYFSKLFKELGINDFTYHNLRHSFASLHGDIGTGAIVTQNILGHSKVDMTLTELTQKV</sequence>
<dbReference type="SUPFAM" id="SSF56349">
    <property type="entry name" value="DNA breaking-rejoining enzymes"/>
    <property type="match status" value="1"/>
</dbReference>
<dbReference type="PROSITE" id="PS51900">
    <property type="entry name" value="CB"/>
    <property type="match status" value="1"/>
</dbReference>
<dbReference type="InterPro" id="IPR025269">
    <property type="entry name" value="SAM-like_dom"/>
</dbReference>
<dbReference type="AlphaFoldDB" id="A0A1V4ASU1"/>